<dbReference type="SMART" id="SM00935">
    <property type="entry name" value="OmpH"/>
    <property type="match status" value="1"/>
</dbReference>
<dbReference type="HOGENOM" id="CLU_053320_4_0_10"/>
<accession>D1PTX2</accession>
<keyword evidence="2 4" id="KW-0732">Signal</keyword>
<evidence type="ECO:0000256" key="3">
    <source>
        <dbReference type="SAM" id="Coils"/>
    </source>
</evidence>
<keyword evidence="3" id="KW-0175">Coiled coil</keyword>
<sequence length="184" mass="20891">MKRLFLYIMLTAATWQAQAQQPVTLPESMPMTSTQAPALRFGYFSYKSALEAAPGYAIARRNIDDLRIKYDNEMKRVEDEFNKKYEDFLEGQRDFAPSILQKRQAELQELMEKNMAFKQKAKQLLKQAEEEAYQPLKEKLAHASLTVGKTKGLAFILNTDNNAVPYINASVGEDVTSAIIAAMQ</sequence>
<dbReference type="eggNOG" id="COG2825">
    <property type="taxonomic scope" value="Bacteria"/>
</dbReference>
<evidence type="ECO:0000256" key="4">
    <source>
        <dbReference type="SAM" id="SignalP"/>
    </source>
</evidence>
<feature type="chain" id="PRO_5003024881" evidence="4">
    <location>
        <begin position="20"/>
        <end position="184"/>
    </location>
</feature>
<comment type="similarity">
    <text evidence="1">Belongs to the Skp family.</text>
</comment>
<reference evidence="5 6" key="1">
    <citation type="submission" date="2009-10" db="EMBL/GenBank/DDBJ databases">
        <authorList>
            <person name="Qin X."/>
            <person name="Bachman B."/>
            <person name="Battles P."/>
            <person name="Bell A."/>
            <person name="Bess C."/>
            <person name="Bickham C."/>
            <person name="Chaboub L."/>
            <person name="Chen D."/>
            <person name="Coyle M."/>
            <person name="Deiros D.R."/>
            <person name="Dinh H."/>
            <person name="Forbes L."/>
            <person name="Fowler G."/>
            <person name="Francisco L."/>
            <person name="Fu Q."/>
            <person name="Gubbala S."/>
            <person name="Hale W."/>
            <person name="Han Y."/>
            <person name="Hemphill L."/>
            <person name="Highlander S.K."/>
            <person name="Hirani K."/>
            <person name="Hogues M."/>
            <person name="Jackson L."/>
            <person name="Jakkamsetti A."/>
            <person name="Javaid M."/>
            <person name="Jiang H."/>
            <person name="Korchina V."/>
            <person name="Kovar C."/>
            <person name="Lara F."/>
            <person name="Lee S."/>
            <person name="Mata R."/>
            <person name="Mathew T."/>
            <person name="Moen C."/>
            <person name="Morales K."/>
            <person name="Munidasa M."/>
            <person name="Nazareth L."/>
            <person name="Ngo R."/>
            <person name="Nguyen L."/>
            <person name="Okwuonu G."/>
            <person name="Ongeri F."/>
            <person name="Patil S."/>
            <person name="Petrosino J."/>
            <person name="Pham C."/>
            <person name="Pham P."/>
            <person name="Pu L.-L."/>
            <person name="Puazo M."/>
            <person name="Raj R."/>
            <person name="Reid J."/>
            <person name="Rouhana J."/>
            <person name="Saada N."/>
            <person name="Shang Y."/>
            <person name="Simmons D."/>
            <person name="Thornton R."/>
            <person name="Warren J."/>
            <person name="Weissenberger G."/>
            <person name="Zhang J."/>
            <person name="Zhang L."/>
            <person name="Zhou C."/>
            <person name="Zhu D."/>
            <person name="Muzny D."/>
            <person name="Worley K."/>
            <person name="Gibbs R."/>
        </authorList>
    </citation>
    <scope>NUCLEOTIDE SEQUENCE [LARGE SCALE GENOMIC DNA]</scope>
    <source>
        <strain evidence="5 6">DSM 17361</strain>
    </source>
</reference>
<dbReference type="EMBL" id="ACKS01000020">
    <property type="protein sequence ID" value="EFA45180.1"/>
    <property type="molecule type" value="Genomic_DNA"/>
</dbReference>
<evidence type="ECO:0000313" key="6">
    <source>
        <dbReference type="Proteomes" id="UP000003160"/>
    </source>
</evidence>
<evidence type="ECO:0000313" key="5">
    <source>
        <dbReference type="EMBL" id="EFA45180.1"/>
    </source>
</evidence>
<dbReference type="SUPFAM" id="SSF111384">
    <property type="entry name" value="OmpH-like"/>
    <property type="match status" value="1"/>
</dbReference>
<keyword evidence="6" id="KW-1185">Reference proteome</keyword>
<dbReference type="InterPro" id="IPR024930">
    <property type="entry name" value="Skp_dom_sf"/>
</dbReference>
<dbReference type="RefSeq" id="WP_007174756.1">
    <property type="nucleotide sequence ID" value="NZ_GG704782.1"/>
</dbReference>
<name>D1PTX2_9BACT</name>
<dbReference type="AlphaFoldDB" id="D1PTX2"/>
<dbReference type="Gene3D" id="3.30.910.20">
    <property type="entry name" value="Skp domain"/>
    <property type="match status" value="1"/>
</dbReference>
<organism evidence="5 6">
    <name type="scientific">Hallella bergensis DSM 17361</name>
    <dbReference type="NCBI Taxonomy" id="585502"/>
    <lineage>
        <taxon>Bacteria</taxon>
        <taxon>Pseudomonadati</taxon>
        <taxon>Bacteroidota</taxon>
        <taxon>Bacteroidia</taxon>
        <taxon>Bacteroidales</taxon>
        <taxon>Prevotellaceae</taxon>
        <taxon>Hallella</taxon>
    </lineage>
</organism>
<dbReference type="Pfam" id="PF03938">
    <property type="entry name" value="OmpH"/>
    <property type="match status" value="1"/>
</dbReference>
<dbReference type="GO" id="GO:0051082">
    <property type="term" value="F:unfolded protein binding"/>
    <property type="evidence" value="ECO:0007669"/>
    <property type="project" value="InterPro"/>
</dbReference>
<evidence type="ECO:0000256" key="2">
    <source>
        <dbReference type="ARBA" id="ARBA00022729"/>
    </source>
</evidence>
<dbReference type="OrthoDB" id="1081275at2"/>
<feature type="signal peptide" evidence="4">
    <location>
        <begin position="1"/>
        <end position="19"/>
    </location>
</feature>
<gene>
    <name evidence="5" type="ORF">HMPREF0645_0407</name>
</gene>
<feature type="coiled-coil region" evidence="3">
    <location>
        <begin position="100"/>
        <end position="131"/>
    </location>
</feature>
<dbReference type="InterPro" id="IPR005632">
    <property type="entry name" value="Chaperone_Skp"/>
</dbReference>
<dbReference type="GO" id="GO:0050821">
    <property type="term" value="P:protein stabilization"/>
    <property type="evidence" value="ECO:0007669"/>
    <property type="project" value="TreeGrafter"/>
</dbReference>
<dbReference type="PANTHER" id="PTHR35089">
    <property type="entry name" value="CHAPERONE PROTEIN SKP"/>
    <property type="match status" value="1"/>
</dbReference>
<dbReference type="PANTHER" id="PTHR35089:SF1">
    <property type="entry name" value="CHAPERONE PROTEIN SKP"/>
    <property type="match status" value="1"/>
</dbReference>
<dbReference type="Proteomes" id="UP000003160">
    <property type="component" value="Unassembled WGS sequence"/>
</dbReference>
<evidence type="ECO:0000256" key="1">
    <source>
        <dbReference type="ARBA" id="ARBA00009091"/>
    </source>
</evidence>
<protein>
    <submittedName>
        <fullName evidence="5">Outer membrane protein</fullName>
    </submittedName>
</protein>
<dbReference type="GO" id="GO:0005829">
    <property type="term" value="C:cytosol"/>
    <property type="evidence" value="ECO:0007669"/>
    <property type="project" value="TreeGrafter"/>
</dbReference>
<comment type="caution">
    <text evidence="5">The sequence shown here is derived from an EMBL/GenBank/DDBJ whole genome shotgun (WGS) entry which is preliminary data.</text>
</comment>
<proteinExistence type="inferred from homology"/>